<dbReference type="Pfam" id="PF01535">
    <property type="entry name" value="PPR"/>
    <property type="match status" value="1"/>
</dbReference>
<dbReference type="PANTHER" id="PTHR47942:SF63">
    <property type="entry name" value="PENTATRICOPEPTIDE REPEAT-CONTAINING PROTEIN"/>
    <property type="match status" value="1"/>
</dbReference>
<evidence type="ECO:0000256" key="1">
    <source>
        <dbReference type="ARBA" id="ARBA00022737"/>
    </source>
</evidence>
<keyword evidence="1" id="KW-0677">Repeat</keyword>
<dbReference type="PANTHER" id="PTHR47942">
    <property type="entry name" value="TETRATRICOPEPTIDE REPEAT (TPR)-LIKE SUPERFAMILY PROTEIN-RELATED"/>
    <property type="match status" value="1"/>
</dbReference>
<proteinExistence type="predicted"/>
<dbReference type="InterPro" id="IPR002885">
    <property type="entry name" value="PPR_rpt"/>
</dbReference>
<accession>A0A7R9ZTR2</accession>
<dbReference type="InterPro" id="IPR011990">
    <property type="entry name" value="TPR-like_helical_dom_sf"/>
</dbReference>
<organism evidence="3">
    <name type="scientific">Pseudo-nitzschia arenysensis</name>
    <dbReference type="NCBI Taxonomy" id="697910"/>
    <lineage>
        <taxon>Eukaryota</taxon>
        <taxon>Sar</taxon>
        <taxon>Stramenopiles</taxon>
        <taxon>Ochrophyta</taxon>
        <taxon>Bacillariophyta</taxon>
        <taxon>Bacillariophyceae</taxon>
        <taxon>Bacillariophycidae</taxon>
        <taxon>Bacillariales</taxon>
        <taxon>Bacillariaceae</taxon>
        <taxon>Pseudo-nitzschia</taxon>
    </lineage>
</organism>
<keyword evidence="2" id="KW-0175">Coiled coil</keyword>
<reference evidence="3" key="1">
    <citation type="submission" date="2021-01" db="EMBL/GenBank/DDBJ databases">
        <authorList>
            <person name="Corre E."/>
            <person name="Pelletier E."/>
            <person name="Niang G."/>
            <person name="Scheremetjew M."/>
            <person name="Finn R."/>
            <person name="Kale V."/>
            <person name="Holt S."/>
            <person name="Cochrane G."/>
            <person name="Meng A."/>
            <person name="Brown T."/>
            <person name="Cohen L."/>
        </authorList>
    </citation>
    <scope>NUCLEOTIDE SEQUENCE</scope>
    <source>
        <strain evidence="3">B593</strain>
    </source>
</reference>
<dbReference type="AlphaFoldDB" id="A0A7R9ZTR2"/>
<dbReference type="InterPro" id="IPR051222">
    <property type="entry name" value="PPR/CCM1_RNA-binding"/>
</dbReference>
<gene>
    <name evidence="3" type="ORF">PARE0329_LOCUS325</name>
</gene>
<dbReference type="Pfam" id="PF13812">
    <property type="entry name" value="PPR_3"/>
    <property type="match status" value="1"/>
</dbReference>
<sequence>MRRIISRRMINISFHMWVYGLGLLLFADNSPIEALKGSTRLITPAVGRQPPCRDVFMPISLLSYASHRIRHGASTRIHSMTIDPRTGLSVSAEGLDDGDAGDDIVGHGDHQLDLHQVNNDDASHSDGSSKPFTTSSYLAAVSPEAQYRKKRRANNRAMNDISFLRKRTSNLLKKTAPENYFMGQEEPPHQQAHLSPGMKINLNTFNFLIDGWAFSGEADACDKAMTLLERMEEMYYNYGDNSPVCPDVRSYTKVINCLSRSKKKDAASLAEGLLYKMDQLADSGENPSAKPNTFTYTAALEAQANSGLEGSPEKAEELLVKMIHKYQSGDPDVLPNARCFNAAISAYAKSAQPGAAQQAEILFDRLDGLYMSGLEEAKPNSFNYNSLINAWANCPDQEDENGVCSARRAQEILERMEQCYAAGDESCKPTTVSYNAVIDAYAKSRQEEAAERAEQVLRRMGVLYKEGADIKPNTRSFNTVINAWAKSGREDAAEKAQDLLDLMSRLYEEGNNAVRPDVHSVTTVINAFARSNNLQDKAERANNLFRAMKQTYEATDGSMIHLRPNLVTVNAVMNACAYTTGDIHEQNRAMEIAHERLKHLEDSDYGSPDQITYGTFLKVCANQMPDCATRQQIMEVIFQKSTRDGMLGNLVLQQLRAMGPPELFYRLTGFHVEDESQLEDLPKDWWCNVVEGRWRRRRHDSDML</sequence>
<dbReference type="EMBL" id="HBEH01000476">
    <property type="protein sequence ID" value="CAD8343690.1"/>
    <property type="molecule type" value="Transcribed_RNA"/>
</dbReference>
<evidence type="ECO:0008006" key="4">
    <source>
        <dbReference type="Google" id="ProtNLM"/>
    </source>
</evidence>
<feature type="coiled-coil region" evidence="2">
    <location>
        <begin position="489"/>
        <end position="551"/>
    </location>
</feature>
<evidence type="ECO:0000256" key="2">
    <source>
        <dbReference type="SAM" id="Coils"/>
    </source>
</evidence>
<protein>
    <recommendedName>
        <fullName evidence="4">Pentacotripeptide-repeat region of PRORP domain-containing protein</fullName>
    </recommendedName>
</protein>
<dbReference type="Gene3D" id="1.25.40.10">
    <property type="entry name" value="Tetratricopeptide repeat domain"/>
    <property type="match status" value="3"/>
</dbReference>
<name>A0A7R9ZTR2_9STRA</name>
<evidence type="ECO:0000313" key="3">
    <source>
        <dbReference type="EMBL" id="CAD8343690.1"/>
    </source>
</evidence>